<keyword evidence="2" id="KW-1185">Reference proteome</keyword>
<gene>
    <name evidence="1" type="ORF">EVAR_93266_1</name>
</gene>
<sequence length="157" mass="16228">MLAVSGVSAGRCSYLNVSKGGHSLTAPKAILCKVTQLGIRRGGGGAEGKGVQVFGKFAAEQFAGTANALTQRLDPENLAVSGTQSRLLLLRSLLRETQKLAAAPPSPDDALRPPSRTTSCITILNSWAADTLPPLMSHLGNAAPVSVNDALESYACV</sequence>
<name>A0A4C1TXU1_EUMVA</name>
<dbReference type="AlphaFoldDB" id="A0A4C1TXU1"/>
<protein>
    <submittedName>
        <fullName evidence="1">Uncharacterized protein</fullName>
    </submittedName>
</protein>
<accession>A0A4C1TXU1</accession>
<reference evidence="1 2" key="1">
    <citation type="journal article" date="2019" name="Commun. Biol.">
        <title>The bagworm genome reveals a unique fibroin gene that provides high tensile strength.</title>
        <authorList>
            <person name="Kono N."/>
            <person name="Nakamura H."/>
            <person name="Ohtoshi R."/>
            <person name="Tomita M."/>
            <person name="Numata K."/>
            <person name="Arakawa K."/>
        </authorList>
    </citation>
    <scope>NUCLEOTIDE SEQUENCE [LARGE SCALE GENOMIC DNA]</scope>
</reference>
<dbReference type="EMBL" id="BGZK01000101">
    <property type="protein sequence ID" value="GBP18837.1"/>
    <property type="molecule type" value="Genomic_DNA"/>
</dbReference>
<proteinExistence type="predicted"/>
<evidence type="ECO:0000313" key="2">
    <source>
        <dbReference type="Proteomes" id="UP000299102"/>
    </source>
</evidence>
<organism evidence="1 2">
    <name type="scientific">Eumeta variegata</name>
    <name type="common">Bagworm moth</name>
    <name type="synonym">Eumeta japonica</name>
    <dbReference type="NCBI Taxonomy" id="151549"/>
    <lineage>
        <taxon>Eukaryota</taxon>
        <taxon>Metazoa</taxon>
        <taxon>Ecdysozoa</taxon>
        <taxon>Arthropoda</taxon>
        <taxon>Hexapoda</taxon>
        <taxon>Insecta</taxon>
        <taxon>Pterygota</taxon>
        <taxon>Neoptera</taxon>
        <taxon>Endopterygota</taxon>
        <taxon>Lepidoptera</taxon>
        <taxon>Glossata</taxon>
        <taxon>Ditrysia</taxon>
        <taxon>Tineoidea</taxon>
        <taxon>Psychidae</taxon>
        <taxon>Oiketicinae</taxon>
        <taxon>Eumeta</taxon>
    </lineage>
</organism>
<comment type="caution">
    <text evidence="1">The sequence shown here is derived from an EMBL/GenBank/DDBJ whole genome shotgun (WGS) entry which is preliminary data.</text>
</comment>
<evidence type="ECO:0000313" key="1">
    <source>
        <dbReference type="EMBL" id="GBP18837.1"/>
    </source>
</evidence>
<dbReference type="Proteomes" id="UP000299102">
    <property type="component" value="Unassembled WGS sequence"/>
</dbReference>